<dbReference type="SMART" id="SM00906">
    <property type="entry name" value="Fungal_trans"/>
    <property type="match status" value="1"/>
</dbReference>
<dbReference type="Pfam" id="PF00172">
    <property type="entry name" value="Zn_clus"/>
    <property type="match status" value="1"/>
</dbReference>
<reference evidence="8 9" key="1">
    <citation type="submission" date="2019-04" db="EMBL/GenBank/DDBJ databases">
        <title>Comparative genomics and transcriptomics to analyze fruiting body development in filamentous ascomycetes.</title>
        <authorList>
            <consortium name="DOE Joint Genome Institute"/>
            <person name="Lutkenhaus R."/>
            <person name="Traeger S."/>
            <person name="Breuer J."/>
            <person name="Kuo A."/>
            <person name="Lipzen A."/>
            <person name="Pangilinan J."/>
            <person name="Dilworth D."/>
            <person name="Sandor L."/>
            <person name="Poggeler S."/>
            <person name="Barry K."/>
            <person name="Grigoriev I.V."/>
            <person name="Nowrousian M."/>
        </authorList>
    </citation>
    <scope>NUCLEOTIDE SEQUENCE [LARGE SCALE GENOMIC DNA]</scope>
    <source>
        <strain evidence="8 9">CBS 389.68</strain>
    </source>
</reference>
<evidence type="ECO:0000256" key="6">
    <source>
        <dbReference type="SAM" id="MobiDB-lite"/>
    </source>
</evidence>
<sequence>STNASEVPRPKRIACILCRKRKLRCDGLRPSCATCARLGHDCAYDEVRRKSGPKRGYVKALEARLAQVETLLKDQAVSHELIHTPHDMLPSAEPTASLHTRILPDQVLPTPQARSFHPDFQTPGLRQTPRSQSNGSFSSASFGTQQPWNDVNNVNNIEPMLSWDIMSLGVEEPLPSQDIIDALHNIYFEKVYPSLPVLHKPRYLASLNNAPCLRPPLALRYAIWTMAAAASDEYNNLQTHFYQLARKYLQEVEMKGHGEGILSICITQAWALIACYEFRRMYFPRAWLSTGRAVRSAQSMGLHRLDGKGLDVKQCLPGPRDWIEKEERRRTFWSTFCIDRYSSLGTGWPMIIEERDVLTDLPASDEAFTMGREVKSVSLKDALRAIGTEDLSSYGGVCLMAAMFGRNLTHLHRPDEDDDDGNLGGEFWKRHRSMDHILLNISLSLPSNFRLPGALALNNANIVFTNMNIHTSTICLHQAAIFKAEKHRMPASVTTESRVRCITAAAEIANIMRMVSHLDLSGMNPFVPFCIYVASRVFVQYLKSHPKDEQVKASLQFLLNVMGHMKKKMPLVESFLVQIEVDLSGSLDDPKNVRKFPFSQKKGAV</sequence>
<feature type="non-terminal residue" evidence="8">
    <location>
        <position position="1"/>
    </location>
</feature>
<keyword evidence="9" id="KW-1185">Reference proteome</keyword>
<dbReference type="PROSITE" id="PS00463">
    <property type="entry name" value="ZN2_CY6_FUNGAL_1"/>
    <property type="match status" value="1"/>
</dbReference>
<dbReference type="CDD" id="cd12148">
    <property type="entry name" value="fungal_TF_MHR"/>
    <property type="match status" value="1"/>
</dbReference>
<keyword evidence="5" id="KW-0539">Nucleus</keyword>
<feature type="region of interest" description="Disordered" evidence="6">
    <location>
        <begin position="112"/>
        <end position="145"/>
    </location>
</feature>
<dbReference type="CDD" id="cd00067">
    <property type="entry name" value="GAL4"/>
    <property type="match status" value="1"/>
</dbReference>
<keyword evidence="3" id="KW-0805">Transcription regulation</keyword>
<keyword evidence="4" id="KW-0804">Transcription</keyword>
<dbReference type="Proteomes" id="UP000298138">
    <property type="component" value="Unassembled WGS sequence"/>
</dbReference>
<organism evidence="8 9">
    <name type="scientific">Ascodesmis nigricans</name>
    <dbReference type="NCBI Taxonomy" id="341454"/>
    <lineage>
        <taxon>Eukaryota</taxon>
        <taxon>Fungi</taxon>
        <taxon>Dikarya</taxon>
        <taxon>Ascomycota</taxon>
        <taxon>Pezizomycotina</taxon>
        <taxon>Pezizomycetes</taxon>
        <taxon>Pezizales</taxon>
        <taxon>Ascodesmidaceae</taxon>
        <taxon>Ascodesmis</taxon>
    </lineage>
</organism>
<dbReference type="PANTHER" id="PTHR47338:SF10">
    <property type="entry name" value="TRANSCRIPTION FACTOR DOMAIN-CONTAINING PROTEIN-RELATED"/>
    <property type="match status" value="1"/>
</dbReference>
<evidence type="ECO:0000256" key="4">
    <source>
        <dbReference type="ARBA" id="ARBA00023163"/>
    </source>
</evidence>
<evidence type="ECO:0000256" key="2">
    <source>
        <dbReference type="ARBA" id="ARBA00022723"/>
    </source>
</evidence>
<dbReference type="PROSITE" id="PS50048">
    <property type="entry name" value="ZN2_CY6_FUNGAL_2"/>
    <property type="match status" value="1"/>
</dbReference>
<dbReference type="SMART" id="SM00066">
    <property type="entry name" value="GAL4"/>
    <property type="match status" value="1"/>
</dbReference>
<dbReference type="InParanoid" id="A0A4S2MTA4"/>
<feature type="compositionally biased region" description="Low complexity" evidence="6">
    <location>
        <begin position="131"/>
        <end position="143"/>
    </location>
</feature>
<dbReference type="InterPro" id="IPR036864">
    <property type="entry name" value="Zn2-C6_fun-type_DNA-bd_sf"/>
</dbReference>
<evidence type="ECO:0000313" key="8">
    <source>
        <dbReference type="EMBL" id="TGZ79711.1"/>
    </source>
</evidence>
<dbReference type="Gene3D" id="4.10.240.10">
    <property type="entry name" value="Zn(2)-C6 fungal-type DNA-binding domain"/>
    <property type="match status" value="1"/>
</dbReference>
<dbReference type="InterPro" id="IPR001138">
    <property type="entry name" value="Zn2Cys6_DnaBD"/>
</dbReference>
<evidence type="ECO:0000256" key="3">
    <source>
        <dbReference type="ARBA" id="ARBA00023015"/>
    </source>
</evidence>
<feature type="domain" description="Zn(2)-C6 fungal-type" evidence="7">
    <location>
        <begin position="14"/>
        <end position="44"/>
    </location>
</feature>
<dbReference type="OrthoDB" id="5600212at2759"/>
<evidence type="ECO:0000256" key="1">
    <source>
        <dbReference type="ARBA" id="ARBA00004123"/>
    </source>
</evidence>
<dbReference type="SUPFAM" id="SSF57701">
    <property type="entry name" value="Zn2/Cys6 DNA-binding domain"/>
    <property type="match status" value="1"/>
</dbReference>
<dbReference type="STRING" id="341454.A0A4S2MTA4"/>
<dbReference type="GO" id="GO:0006351">
    <property type="term" value="P:DNA-templated transcription"/>
    <property type="evidence" value="ECO:0007669"/>
    <property type="project" value="InterPro"/>
</dbReference>
<dbReference type="PANTHER" id="PTHR47338">
    <property type="entry name" value="ZN(II)2CYS6 TRANSCRIPTION FACTOR (EUROFUNG)-RELATED"/>
    <property type="match status" value="1"/>
</dbReference>
<dbReference type="InterPro" id="IPR007219">
    <property type="entry name" value="XnlR_reg_dom"/>
</dbReference>
<dbReference type="GO" id="GO:0000981">
    <property type="term" value="F:DNA-binding transcription factor activity, RNA polymerase II-specific"/>
    <property type="evidence" value="ECO:0007669"/>
    <property type="project" value="InterPro"/>
</dbReference>
<evidence type="ECO:0000259" key="7">
    <source>
        <dbReference type="PROSITE" id="PS50048"/>
    </source>
</evidence>
<dbReference type="GO" id="GO:0003677">
    <property type="term" value="F:DNA binding"/>
    <property type="evidence" value="ECO:0007669"/>
    <property type="project" value="InterPro"/>
</dbReference>
<keyword evidence="2" id="KW-0479">Metal-binding</keyword>
<dbReference type="InterPro" id="IPR050815">
    <property type="entry name" value="TF_fung"/>
</dbReference>
<accession>A0A4S2MTA4</accession>
<protein>
    <recommendedName>
        <fullName evidence="7">Zn(2)-C6 fungal-type domain-containing protein</fullName>
    </recommendedName>
</protein>
<proteinExistence type="predicted"/>
<name>A0A4S2MTA4_9PEZI</name>
<dbReference type="EMBL" id="ML220129">
    <property type="protein sequence ID" value="TGZ79711.1"/>
    <property type="molecule type" value="Genomic_DNA"/>
</dbReference>
<dbReference type="Pfam" id="PF04082">
    <property type="entry name" value="Fungal_trans"/>
    <property type="match status" value="1"/>
</dbReference>
<gene>
    <name evidence="8" type="ORF">EX30DRAFT_290022</name>
</gene>
<dbReference type="GO" id="GO:0008270">
    <property type="term" value="F:zinc ion binding"/>
    <property type="evidence" value="ECO:0007669"/>
    <property type="project" value="InterPro"/>
</dbReference>
<evidence type="ECO:0000313" key="9">
    <source>
        <dbReference type="Proteomes" id="UP000298138"/>
    </source>
</evidence>
<comment type="subcellular location">
    <subcellularLocation>
        <location evidence="1">Nucleus</location>
    </subcellularLocation>
</comment>
<feature type="non-terminal residue" evidence="8">
    <location>
        <position position="605"/>
    </location>
</feature>
<dbReference type="GO" id="GO:0005634">
    <property type="term" value="C:nucleus"/>
    <property type="evidence" value="ECO:0007669"/>
    <property type="project" value="UniProtKB-SubCell"/>
</dbReference>
<evidence type="ECO:0000256" key="5">
    <source>
        <dbReference type="ARBA" id="ARBA00023242"/>
    </source>
</evidence>
<dbReference type="AlphaFoldDB" id="A0A4S2MTA4"/>